<dbReference type="EMBL" id="BARU01018662">
    <property type="protein sequence ID" value="GAH59119.1"/>
    <property type="molecule type" value="Genomic_DNA"/>
</dbReference>
<gene>
    <name evidence="1" type="ORF">S03H2_30829</name>
</gene>
<organism evidence="1">
    <name type="scientific">marine sediment metagenome</name>
    <dbReference type="NCBI Taxonomy" id="412755"/>
    <lineage>
        <taxon>unclassified sequences</taxon>
        <taxon>metagenomes</taxon>
        <taxon>ecological metagenomes</taxon>
    </lineage>
</organism>
<dbReference type="Gene3D" id="3.20.20.70">
    <property type="entry name" value="Aldolase class I"/>
    <property type="match status" value="1"/>
</dbReference>
<dbReference type="InterPro" id="IPR013785">
    <property type="entry name" value="Aldolase_TIM"/>
</dbReference>
<evidence type="ECO:0008006" key="2">
    <source>
        <dbReference type="Google" id="ProtNLM"/>
    </source>
</evidence>
<dbReference type="SUPFAM" id="SSF51569">
    <property type="entry name" value="Aldolase"/>
    <property type="match status" value="1"/>
</dbReference>
<dbReference type="AlphaFoldDB" id="X1HZ65"/>
<reference evidence="1" key="1">
    <citation type="journal article" date="2014" name="Front. Microbiol.">
        <title>High frequency of phylogenetically diverse reductive dehalogenase-homologous genes in deep subseafloor sedimentary metagenomes.</title>
        <authorList>
            <person name="Kawai M."/>
            <person name="Futagami T."/>
            <person name="Toyoda A."/>
            <person name="Takaki Y."/>
            <person name="Nishi S."/>
            <person name="Hori S."/>
            <person name="Arai W."/>
            <person name="Tsubouchi T."/>
            <person name="Morono Y."/>
            <person name="Uchiyama I."/>
            <person name="Ito T."/>
            <person name="Fujiyama A."/>
            <person name="Inagaki F."/>
            <person name="Takami H."/>
        </authorList>
    </citation>
    <scope>NUCLEOTIDE SEQUENCE</scope>
    <source>
        <strain evidence="1">Expedition CK06-06</strain>
    </source>
</reference>
<dbReference type="Pfam" id="PF01116">
    <property type="entry name" value="F_bP_aldolase"/>
    <property type="match status" value="1"/>
</dbReference>
<dbReference type="PANTHER" id="PTHR30304:SF0">
    <property type="entry name" value="D-TAGATOSE-1,6-BISPHOSPHATE ALDOLASE SUBUNIT GATY-RELATED"/>
    <property type="match status" value="1"/>
</dbReference>
<dbReference type="GO" id="GO:0008270">
    <property type="term" value="F:zinc ion binding"/>
    <property type="evidence" value="ECO:0007669"/>
    <property type="project" value="InterPro"/>
</dbReference>
<dbReference type="GO" id="GO:0016832">
    <property type="term" value="F:aldehyde-lyase activity"/>
    <property type="evidence" value="ECO:0007669"/>
    <property type="project" value="InterPro"/>
</dbReference>
<accession>X1HZ65</accession>
<dbReference type="PANTHER" id="PTHR30304">
    <property type="entry name" value="D-TAGATOSE-1,6-BISPHOSPHATE ALDOLASE"/>
    <property type="match status" value="1"/>
</dbReference>
<dbReference type="InterPro" id="IPR000771">
    <property type="entry name" value="FBA_II"/>
</dbReference>
<dbReference type="GO" id="GO:0005975">
    <property type="term" value="P:carbohydrate metabolic process"/>
    <property type="evidence" value="ECO:0007669"/>
    <property type="project" value="InterPro"/>
</dbReference>
<comment type="caution">
    <text evidence="1">The sequence shown here is derived from an EMBL/GenBank/DDBJ whole genome shotgun (WGS) entry which is preliminary data.</text>
</comment>
<dbReference type="InterPro" id="IPR050246">
    <property type="entry name" value="Class_II_FBP_aldolase"/>
</dbReference>
<protein>
    <recommendedName>
        <fullName evidence="2">Fructose-bisphosphate aldolase</fullName>
    </recommendedName>
</protein>
<evidence type="ECO:0000313" key="1">
    <source>
        <dbReference type="EMBL" id="GAH59119.1"/>
    </source>
</evidence>
<name>X1HZ65_9ZZZZ</name>
<feature type="non-terminal residue" evidence="1">
    <location>
        <position position="1"/>
    </location>
</feature>
<sequence length="168" mass="18650">AHKFGVSVEGELGRLYGVEDEINVSEAESAMTDPKEAAIFIEKSGIDSLAISIGNSHGLYKTDNPFIDFERLKEIKDCVSSPLVLHGASGIPEDSIRMACKIGISKVNIDTECRLAFRREIDKFIHSNPFDDHKPITYDPRKILTPALESITEVIKMKINWFGSGNKL</sequence>
<proteinExistence type="predicted"/>